<evidence type="ECO:0000313" key="3">
    <source>
        <dbReference type="Proteomes" id="UP000515292"/>
    </source>
</evidence>
<dbReference type="AlphaFoldDB" id="A0A7G5IIW5"/>
<dbReference type="PANTHER" id="PTHR43283">
    <property type="entry name" value="BETA-LACTAMASE-RELATED"/>
    <property type="match status" value="1"/>
</dbReference>
<name>A0A7G5IIW5_9SPHN</name>
<sequence length="408" mass="43268">MLQGMGGAALAAGLPAALWARRRDHAAVKALIERYVAEGKVAGAVVGYVTPGAFRPVYLTAGKTAFDGEAVTPDTIHRVYSMTKPVTGMAVMQQVALGRLTLDTPVSDILPAYKDMQVAVDPAKSLESVPAKAPILVRHLLTHTAGLTYHIMGNGPLQQAYRRAGLMPGVGRLGAQPGDGAQPNLTGFVEALAKLPLRSEPGKEWHYSVALDLAGGVLEKVTGKTLDAVFAEQLLGPCGMPDTGFRLSAAQGRRLSTNYYRIGEKLVPIDSAAKSEWTSEPLILAGGAGLASSTRDYARFGQMLLNEGEIDGRRVMPRETARLAMSNLMPAGVFFEKSQGFGAGGRVTLPGNPEGDPAGSYGWGGAAGTIFAVDRARGFAVVLMVQYMPSEQYPLNKEFREAVKADWV</sequence>
<dbReference type="InterPro" id="IPR050789">
    <property type="entry name" value="Diverse_Enzym_Activities"/>
</dbReference>
<organism evidence="2 3">
    <name type="scientific">Sandaracinobacteroides saxicola</name>
    <dbReference type="NCBI Taxonomy" id="2759707"/>
    <lineage>
        <taxon>Bacteria</taxon>
        <taxon>Pseudomonadati</taxon>
        <taxon>Pseudomonadota</taxon>
        <taxon>Alphaproteobacteria</taxon>
        <taxon>Sphingomonadales</taxon>
        <taxon>Sphingosinicellaceae</taxon>
        <taxon>Sandaracinobacteroides</taxon>
    </lineage>
</organism>
<dbReference type="Proteomes" id="UP000515292">
    <property type="component" value="Chromosome"/>
</dbReference>
<proteinExistence type="predicted"/>
<dbReference type="Pfam" id="PF00144">
    <property type="entry name" value="Beta-lactamase"/>
    <property type="match status" value="1"/>
</dbReference>
<dbReference type="RefSeq" id="WP_182297039.1">
    <property type="nucleotide sequence ID" value="NZ_CP059851.1"/>
</dbReference>
<protein>
    <submittedName>
        <fullName evidence="2">Beta-lactamase family protein</fullName>
    </submittedName>
</protein>
<dbReference type="EMBL" id="CP059851">
    <property type="protein sequence ID" value="QMW23307.1"/>
    <property type="molecule type" value="Genomic_DNA"/>
</dbReference>
<dbReference type="InterPro" id="IPR012338">
    <property type="entry name" value="Beta-lactam/transpept-like"/>
</dbReference>
<dbReference type="SUPFAM" id="SSF56601">
    <property type="entry name" value="beta-lactamase/transpeptidase-like"/>
    <property type="match status" value="1"/>
</dbReference>
<dbReference type="Gene3D" id="3.40.710.10">
    <property type="entry name" value="DD-peptidase/beta-lactamase superfamily"/>
    <property type="match status" value="1"/>
</dbReference>
<accession>A0A7G5IIW5</accession>
<dbReference type="InterPro" id="IPR001466">
    <property type="entry name" value="Beta-lactam-related"/>
</dbReference>
<dbReference type="PANTHER" id="PTHR43283:SF3">
    <property type="entry name" value="BETA-LACTAMASE FAMILY PROTEIN (AFU_ORTHOLOGUE AFUA_5G07500)"/>
    <property type="match status" value="1"/>
</dbReference>
<keyword evidence="3" id="KW-1185">Reference proteome</keyword>
<gene>
    <name evidence="2" type="ORF">H3309_02015</name>
</gene>
<feature type="domain" description="Beta-lactamase-related" evidence="1">
    <location>
        <begin position="29"/>
        <end position="394"/>
    </location>
</feature>
<dbReference type="KEGG" id="sand:H3309_02015"/>
<evidence type="ECO:0000259" key="1">
    <source>
        <dbReference type="Pfam" id="PF00144"/>
    </source>
</evidence>
<reference evidence="2 3" key="1">
    <citation type="submission" date="2020-07" db="EMBL/GenBank/DDBJ databases">
        <title>Complete genome sequence for Sandaracinobacter sp. M6.</title>
        <authorList>
            <person name="Tang Y."/>
            <person name="Liu Q."/>
            <person name="Guo Z."/>
            <person name="Lei P."/>
            <person name="Huang B."/>
        </authorList>
    </citation>
    <scope>NUCLEOTIDE SEQUENCE [LARGE SCALE GENOMIC DNA]</scope>
    <source>
        <strain evidence="2 3">M6</strain>
    </source>
</reference>
<evidence type="ECO:0000313" key="2">
    <source>
        <dbReference type="EMBL" id="QMW23307.1"/>
    </source>
</evidence>